<sequence length="118" mass="12388">MIDLYTVSDQRGAEHLLGIAIGDGGRLVQKDHLVHQLPDGRYAGTCTYVFDDGSTVTAEFTLVQNGLDYSADYKVLSGTGALAGGQGVGRLRTMKGFEGASSSTGVYEVQFKVAAPGL</sequence>
<protein>
    <recommendedName>
        <fullName evidence="2">DUF3224 domain-containing protein</fullName>
    </recommendedName>
</protein>
<dbReference type="EMBL" id="CP157484">
    <property type="protein sequence ID" value="XBO38621.1"/>
    <property type="molecule type" value="Genomic_DNA"/>
</dbReference>
<accession>A0AAU7JED6</accession>
<reference evidence="1" key="1">
    <citation type="submission" date="2024-05" db="EMBL/GenBank/DDBJ databases">
        <authorList>
            <person name="Kim S."/>
            <person name="Heo J."/>
            <person name="Choi H."/>
            <person name="Choi Y."/>
            <person name="Kwon S.-W."/>
            <person name="Kim Y."/>
        </authorList>
    </citation>
    <scope>NUCLEOTIDE SEQUENCE</scope>
    <source>
        <strain evidence="1">KACC 23698</strain>
    </source>
</reference>
<evidence type="ECO:0000313" key="1">
    <source>
        <dbReference type="EMBL" id="XBO38621.1"/>
    </source>
</evidence>
<organism evidence="1">
    <name type="scientific">Alsobacter sp. KACC 23698</name>
    <dbReference type="NCBI Taxonomy" id="3149229"/>
    <lineage>
        <taxon>Bacteria</taxon>
        <taxon>Pseudomonadati</taxon>
        <taxon>Pseudomonadota</taxon>
        <taxon>Alphaproteobacteria</taxon>
        <taxon>Hyphomicrobiales</taxon>
        <taxon>Alsobacteraceae</taxon>
        <taxon>Alsobacter</taxon>
    </lineage>
</organism>
<name>A0AAU7JED6_9HYPH</name>
<dbReference type="RefSeq" id="WP_406855461.1">
    <property type="nucleotide sequence ID" value="NZ_CP157484.1"/>
</dbReference>
<proteinExistence type="predicted"/>
<evidence type="ECO:0008006" key="2">
    <source>
        <dbReference type="Google" id="ProtNLM"/>
    </source>
</evidence>
<gene>
    <name evidence="1" type="ORF">ABEG18_23480</name>
</gene>
<dbReference type="AlphaFoldDB" id="A0AAU7JED6"/>